<evidence type="ECO:0000313" key="3">
    <source>
        <dbReference type="Proteomes" id="UP001157006"/>
    </source>
</evidence>
<feature type="domain" description="Reverse transcriptase" evidence="1">
    <location>
        <begin position="14"/>
        <end position="109"/>
    </location>
</feature>
<dbReference type="Pfam" id="PF00078">
    <property type="entry name" value="RVT_1"/>
    <property type="match status" value="1"/>
</dbReference>
<name>A0AAV0Z8T9_VICFA</name>
<dbReference type="EMBL" id="OX451735">
    <property type="protein sequence ID" value="CAI8593933.1"/>
    <property type="molecule type" value="Genomic_DNA"/>
</dbReference>
<keyword evidence="3" id="KW-1185">Reference proteome</keyword>
<evidence type="ECO:0000313" key="2">
    <source>
        <dbReference type="EMBL" id="CAI8593933.1"/>
    </source>
</evidence>
<dbReference type="InterPro" id="IPR000477">
    <property type="entry name" value="RT_dom"/>
</dbReference>
<organism evidence="2 3">
    <name type="scientific">Vicia faba</name>
    <name type="common">Broad bean</name>
    <name type="synonym">Faba vulgaris</name>
    <dbReference type="NCBI Taxonomy" id="3906"/>
    <lineage>
        <taxon>Eukaryota</taxon>
        <taxon>Viridiplantae</taxon>
        <taxon>Streptophyta</taxon>
        <taxon>Embryophyta</taxon>
        <taxon>Tracheophyta</taxon>
        <taxon>Spermatophyta</taxon>
        <taxon>Magnoliopsida</taxon>
        <taxon>eudicotyledons</taxon>
        <taxon>Gunneridae</taxon>
        <taxon>Pentapetalae</taxon>
        <taxon>rosids</taxon>
        <taxon>fabids</taxon>
        <taxon>Fabales</taxon>
        <taxon>Fabaceae</taxon>
        <taxon>Papilionoideae</taxon>
        <taxon>50 kb inversion clade</taxon>
        <taxon>NPAAA clade</taxon>
        <taxon>Hologalegina</taxon>
        <taxon>IRL clade</taxon>
        <taxon>Fabeae</taxon>
        <taxon>Vicia</taxon>
    </lineage>
</organism>
<sequence>MHPLKAPEPDVMPSMGYPTSMVNLIRNYIAYVSYKVLDNGHSSPSFTPKRGLRQGDLLSPYLFILGVDVLSGLLNQEAHMKRIHIIYIVKKALVITHLFFADDNLLFTRANY</sequence>
<evidence type="ECO:0000259" key="1">
    <source>
        <dbReference type="Pfam" id="PF00078"/>
    </source>
</evidence>
<proteinExistence type="predicted"/>
<gene>
    <name evidence="2" type="ORF">VFH_I116000</name>
</gene>
<accession>A0AAV0Z8T9</accession>
<dbReference type="Proteomes" id="UP001157006">
    <property type="component" value="Chromosome 1S"/>
</dbReference>
<protein>
    <recommendedName>
        <fullName evidence="1">Reverse transcriptase domain-containing protein</fullName>
    </recommendedName>
</protein>
<dbReference type="AlphaFoldDB" id="A0AAV0Z8T9"/>
<reference evidence="2 3" key="1">
    <citation type="submission" date="2023-01" db="EMBL/GenBank/DDBJ databases">
        <authorList>
            <person name="Kreplak J."/>
        </authorList>
    </citation>
    <scope>NUCLEOTIDE SEQUENCE [LARGE SCALE GENOMIC DNA]</scope>
</reference>